<name>A0A848B727_9FIRM</name>
<keyword evidence="2" id="KW-1185">Reference proteome</keyword>
<dbReference type="Proteomes" id="UP000543804">
    <property type="component" value="Unassembled WGS sequence"/>
</dbReference>
<dbReference type="RefSeq" id="WP_170077981.1">
    <property type="nucleotide sequence ID" value="NZ_JABAFA010000054.1"/>
</dbReference>
<dbReference type="AlphaFoldDB" id="A0A848B727"/>
<comment type="caution">
    <text evidence="1">The sequence shown here is derived from an EMBL/GenBank/DDBJ whole genome shotgun (WGS) entry which is preliminary data.</text>
</comment>
<sequence>MTRKKGITALVLTAFVLVLALAQLASARVECARAEGGAAAVMALDDDVAASAAPDLMLAQDGADR</sequence>
<accession>A0A848B727</accession>
<proteinExistence type="predicted"/>
<gene>
    <name evidence="1" type="ORF">HF878_09910</name>
</gene>
<organism evidence="1 2">
    <name type="scientific">Selenomonas bovis</name>
    <dbReference type="NCBI Taxonomy" id="416586"/>
    <lineage>
        <taxon>Bacteria</taxon>
        <taxon>Bacillati</taxon>
        <taxon>Bacillota</taxon>
        <taxon>Negativicutes</taxon>
        <taxon>Selenomonadales</taxon>
        <taxon>Selenomonadaceae</taxon>
        <taxon>Selenomonas</taxon>
    </lineage>
</organism>
<protein>
    <submittedName>
        <fullName evidence="1">Uncharacterized protein</fullName>
    </submittedName>
</protein>
<evidence type="ECO:0000313" key="1">
    <source>
        <dbReference type="EMBL" id="NMD99763.1"/>
    </source>
</evidence>
<dbReference type="EMBL" id="JABAFA010000054">
    <property type="protein sequence ID" value="NMD99763.1"/>
    <property type="molecule type" value="Genomic_DNA"/>
</dbReference>
<evidence type="ECO:0000313" key="2">
    <source>
        <dbReference type="Proteomes" id="UP000543804"/>
    </source>
</evidence>
<reference evidence="1 2" key="1">
    <citation type="submission" date="2020-04" db="EMBL/GenBank/DDBJ databases">
        <authorList>
            <person name="Hitch T.C.A."/>
            <person name="Wylensek D."/>
            <person name="Clavel T."/>
        </authorList>
    </citation>
    <scope>NUCLEOTIDE SEQUENCE [LARGE SCALE GENOMIC DNA]</scope>
    <source>
        <strain evidence="1 2">PG-130-P53-12</strain>
    </source>
</reference>